<accession>A0ABW9CHK4</accession>
<comment type="caution">
    <text evidence="2">The sequence shown here is derived from an EMBL/GenBank/DDBJ whole genome shotgun (WGS) entry which is preliminary data.</text>
</comment>
<protein>
    <recommendedName>
        <fullName evidence="4">Lipoprotein</fullName>
    </recommendedName>
</protein>
<keyword evidence="3" id="KW-1185">Reference proteome</keyword>
<evidence type="ECO:0000313" key="2">
    <source>
        <dbReference type="EMBL" id="MFM0518046.1"/>
    </source>
</evidence>
<evidence type="ECO:0008006" key="4">
    <source>
        <dbReference type="Google" id="ProtNLM"/>
    </source>
</evidence>
<evidence type="ECO:0000313" key="3">
    <source>
        <dbReference type="Proteomes" id="UP001629462"/>
    </source>
</evidence>
<feature type="region of interest" description="Disordered" evidence="1">
    <location>
        <begin position="175"/>
        <end position="202"/>
    </location>
</feature>
<gene>
    <name evidence="2" type="ORF">PQR08_11500</name>
</gene>
<sequence>MKVGARHAYLLPFALAAIGVQGETVDKHVWYAPLADYQIEPMHETLSQAGYFPSNTDNTLTKMRKLIMAGKPDAEDATGYSFGAGIHKVTFGPARTVHYRGTCRTIINESDGRMRVKVDGKRVALRSWLSESVSTDDWPKVVEIARRAAWDEAGREAAATFQQAQEAAKEAQLDAMDLFDAEQPAHAGEALESGADGSGRVD</sequence>
<evidence type="ECO:0000256" key="1">
    <source>
        <dbReference type="SAM" id="MobiDB-lite"/>
    </source>
</evidence>
<dbReference type="Proteomes" id="UP001629462">
    <property type="component" value="Unassembled WGS sequence"/>
</dbReference>
<name>A0ABW9CHK4_9BURK</name>
<proteinExistence type="predicted"/>
<reference evidence="2 3" key="1">
    <citation type="journal article" date="2024" name="Chem. Sci.">
        <title>Discovery of megapolipeptins by genome mining of a Burkholderiales bacteria collection.</title>
        <authorList>
            <person name="Paulo B.S."/>
            <person name="Recchia M.J.J."/>
            <person name="Lee S."/>
            <person name="Fergusson C.H."/>
            <person name="Romanowski S.B."/>
            <person name="Hernandez A."/>
            <person name="Krull N."/>
            <person name="Liu D.Y."/>
            <person name="Cavanagh H."/>
            <person name="Bos A."/>
            <person name="Gray C.A."/>
            <person name="Murphy B.T."/>
            <person name="Linington R.G."/>
            <person name="Eustaquio A.S."/>
        </authorList>
    </citation>
    <scope>NUCLEOTIDE SEQUENCE [LARGE SCALE GENOMIC DNA]</scope>
    <source>
        <strain evidence="2 3">RL17-374-BIF-D</strain>
    </source>
</reference>
<organism evidence="2 3">
    <name type="scientific">Caballeronia jiangsuensis</name>
    <dbReference type="NCBI Taxonomy" id="1458357"/>
    <lineage>
        <taxon>Bacteria</taxon>
        <taxon>Pseudomonadati</taxon>
        <taxon>Pseudomonadota</taxon>
        <taxon>Betaproteobacteria</taxon>
        <taxon>Burkholderiales</taxon>
        <taxon>Burkholderiaceae</taxon>
        <taxon>Caballeronia</taxon>
    </lineage>
</organism>
<dbReference type="EMBL" id="JAQQDB010000009">
    <property type="protein sequence ID" value="MFM0518046.1"/>
    <property type="molecule type" value="Genomic_DNA"/>
</dbReference>
<dbReference type="RefSeq" id="WP_408161301.1">
    <property type="nucleotide sequence ID" value="NZ_JAQQDB010000009.1"/>
</dbReference>